<evidence type="ECO:0000256" key="1">
    <source>
        <dbReference type="SAM" id="MobiDB-lite"/>
    </source>
</evidence>
<feature type="non-terminal residue" evidence="2">
    <location>
        <position position="1"/>
    </location>
</feature>
<accession>A0A0S3TFG7</accession>
<dbReference type="EMBL" id="AP016271">
    <property type="protein sequence ID" value="BAU03728.1"/>
    <property type="molecule type" value="Genomic_DNA"/>
</dbReference>
<proteinExistence type="predicted"/>
<feature type="compositionally biased region" description="Polar residues" evidence="1">
    <location>
        <begin position="101"/>
        <end position="171"/>
    </location>
</feature>
<feature type="region of interest" description="Disordered" evidence="1">
    <location>
        <begin position="83"/>
        <end position="193"/>
    </location>
</feature>
<dbReference type="AlphaFoldDB" id="A0A0S3TFG7"/>
<feature type="compositionally biased region" description="Basic residues" evidence="1">
    <location>
        <begin position="85"/>
        <end position="100"/>
    </location>
</feature>
<sequence length="193" mass="21156">FGGACGNLFLKKESMRWPNCGGDIQQSTRPTRGSVQQMARTAWFGRQRTSSNSERTHVLIWLLTDSTSVQLGKREDLHLAVHHSSCTRRHGPRVSTRPRRTVQQLGRQRTSSTLHNARPHTSSTSVQQCAAQPTSSFTHPARASIQQTSRSNTHVQQFETSHGPARSSSRRITAGAAANAPTSTKSSSSLNEG</sequence>
<evidence type="ECO:0000313" key="2">
    <source>
        <dbReference type="EMBL" id="BAU03728.1"/>
    </source>
</evidence>
<protein>
    <submittedName>
        <fullName evidence="2">Uncharacterized protein</fullName>
    </submittedName>
</protein>
<organism evidence="2">
    <name type="scientific">Vigna angularis var. angularis</name>
    <dbReference type="NCBI Taxonomy" id="157739"/>
    <lineage>
        <taxon>Eukaryota</taxon>
        <taxon>Viridiplantae</taxon>
        <taxon>Streptophyta</taxon>
        <taxon>Embryophyta</taxon>
        <taxon>Tracheophyta</taxon>
        <taxon>Spermatophyta</taxon>
        <taxon>Magnoliopsida</taxon>
        <taxon>eudicotyledons</taxon>
        <taxon>Gunneridae</taxon>
        <taxon>Pentapetalae</taxon>
        <taxon>rosids</taxon>
        <taxon>fabids</taxon>
        <taxon>Fabales</taxon>
        <taxon>Fabaceae</taxon>
        <taxon>Papilionoideae</taxon>
        <taxon>50 kb inversion clade</taxon>
        <taxon>NPAAA clade</taxon>
        <taxon>indigoferoid/millettioid clade</taxon>
        <taxon>Phaseoleae</taxon>
        <taxon>Vigna</taxon>
    </lineage>
</organism>
<name>A0A0S3TFG7_PHAAN</name>
<feature type="compositionally biased region" description="Polar residues" evidence="1">
    <location>
        <begin position="180"/>
        <end position="193"/>
    </location>
</feature>
<gene>
    <name evidence="2" type="primary">Vigan.UMG165200</name>
    <name evidence="2" type="ORF">VIGAN_UM165200</name>
</gene>
<reference evidence="2" key="1">
    <citation type="journal article" date="2015" name="Sci. Rep.">
        <title>The power of single molecule real-time sequencing technology in the de novo assembly of a eukaryotic genome.</title>
        <authorList>
            <person name="Sakai H."/>
            <person name="Naito K."/>
            <person name="Ogiso-Tanaka E."/>
            <person name="Takahashi Y."/>
            <person name="Iseki K."/>
            <person name="Muto C."/>
            <person name="Satou K."/>
            <person name="Teruya K."/>
            <person name="Shiroma A."/>
            <person name="Shimoji M."/>
            <person name="Hirano T."/>
            <person name="Itoh T."/>
            <person name="Kaga A."/>
            <person name="Tomooka N."/>
        </authorList>
    </citation>
    <scope>NUCLEOTIDE SEQUENCE</scope>
</reference>